<feature type="domain" description="HTH marR-type" evidence="4">
    <location>
        <begin position="1"/>
        <end position="125"/>
    </location>
</feature>
<keyword evidence="3" id="KW-0804">Transcription</keyword>
<dbReference type="Proteomes" id="UP000716906">
    <property type="component" value="Unassembled WGS sequence"/>
</dbReference>
<protein>
    <submittedName>
        <fullName evidence="5">MarR family transcriptional regulator</fullName>
    </submittedName>
</protein>
<dbReference type="PRINTS" id="PR00598">
    <property type="entry name" value="HTHMARR"/>
</dbReference>
<comment type="caution">
    <text evidence="5">The sequence shown here is derived from an EMBL/GenBank/DDBJ whole genome shotgun (WGS) entry which is preliminary data.</text>
</comment>
<evidence type="ECO:0000313" key="5">
    <source>
        <dbReference type="EMBL" id="MBM6736803.1"/>
    </source>
</evidence>
<organism evidence="5 6">
    <name type="scientific">Faecalicatena fissicatena</name>
    <dbReference type="NCBI Taxonomy" id="290055"/>
    <lineage>
        <taxon>Bacteria</taxon>
        <taxon>Bacillati</taxon>
        <taxon>Bacillota</taxon>
        <taxon>Clostridia</taxon>
        <taxon>Lachnospirales</taxon>
        <taxon>Lachnospiraceae</taxon>
        <taxon>Faecalicatena</taxon>
    </lineage>
</organism>
<keyword evidence="6" id="KW-1185">Reference proteome</keyword>
<dbReference type="Pfam" id="PF01047">
    <property type="entry name" value="MarR"/>
    <property type="match status" value="1"/>
</dbReference>
<dbReference type="Gene3D" id="1.10.10.10">
    <property type="entry name" value="Winged helix-like DNA-binding domain superfamily/Winged helix DNA-binding domain"/>
    <property type="match status" value="1"/>
</dbReference>
<gene>
    <name evidence="5" type="ORF">H7U36_01580</name>
</gene>
<proteinExistence type="predicted"/>
<dbReference type="EMBL" id="JACLYY010000001">
    <property type="protein sequence ID" value="MBM6736803.1"/>
    <property type="molecule type" value="Genomic_DNA"/>
</dbReference>
<evidence type="ECO:0000313" key="6">
    <source>
        <dbReference type="Proteomes" id="UP000716906"/>
    </source>
</evidence>
<evidence type="ECO:0000259" key="4">
    <source>
        <dbReference type="PROSITE" id="PS50995"/>
    </source>
</evidence>
<dbReference type="PANTHER" id="PTHR42756:SF1">
    <property type="entry name" value="TRANSCRIPTIONAL REPRESSOR OF EMRAB OPERON"/>
    <property type="match status" value="1"/>
</dbReference>
<dbReference type="PROSITE" id="PS50995">
    <property type="entry name" value="HTH_MARR_2"/>
    <property type="match status" value="1"/>
</dbReference>
<dbReference type="SUPFAM" id="SSF46785">
    <property type="entry name" value="Winged helix' DNA-binding domain"/>
    <property type="match status" value="1"/>
</dbReference>
<dbReference type="PANTHER" id="PTHR42756">
    <property type="entry name" value="TRANSCRIPTIONAL REGULATOR, MARR"/>
    <property type="match status" value="1"/>
</dbReference>
<dbReference type="InterPro" id="IPR036390">
    <property type="entry name" value="WH_DNA-bd_sf"/>
</dbReference>
<accession>A0ABS2E5C1</accession>
<evidence type="ECO:0000256" key="1">
    <source>
        <dbReference type="ARBA" id="ARBA00023015"/>
    </source>
</evidence>
<dbReference type="InterPro" id="IPR000835">
    <property type="entry name" value="HTH_MarR-typ"/>
</dbReference>
<dbReference type="SMART" id="SM00347">
    <property type="entry name" value="HTH_MARR"/>
    <property type="match status" value="1"/>
</dbReference>
<keyword evidence="2" id="KW-0238">DNA-binding</keyword>
<name>A0ABS2E5C1_9FIRM</name>
<evidence type="ECO:0000256" key="3">
    <source>
        <dbReference type="ARBA" id="ARBA00023163"/>
    </source>
</evidence>
<sequence length="132" mass="15266">MSVHAMFHRRLLDSLKCRQLTAGQPKVLDYLQDHNGATQKEIAAACHIEPGSLTAVLNRMEQKNMIQRRMLGGNRRSLHVFLTPSGRRDQEAVRDAFLRLEEQVFQGIAEEDREVFMRIFQRIYDNLSEGGR</sequence>
<evidence type="ECO:0000256" key="2">
    <source>
        <dbReference type="ARBA" id="ARBA00023125"/>
    </source>
</evidence>
<keyword evidence="1" id="KW-0805">Transcription regulation</keyword>
<dbReference type="InterPro" id="IPR036388">
    <property type="entry name" value="WH-like_DNA-bd_sf"/>
</dbReference>
<reference evidence="5 6" key="1">
    <citation type="journal article" date="2021" name="Sci. Rep.">
        <title>The distribution of antibiotic resistance genes in chicken gut microbiota commensals.</title>
        <authorList>
            <person name="Juricova H."/>
            <person name="Matiasovicova J."/>
            <person name="Kubasova T."/>
            <person name="Cejkova D."/>
            <person name="Rychlik I."/>
        </authorList>
    </citation>
    <scope>NUCLEOTIDE SEQUENCE [LARGE SCALE GENOMIC DNA]</scope>
    <source>
        <strain evidence="5 6">An773</strain>
    </source>
</reference>